<keyword evidence="3" id="KW-1185">Reference proteome</keyword>
<dbReference type="Pfam" id="PF13376">
    <property type="entry name" value="OmdA"/>
    <property type="match status" value="1"/>
</dbReference>
<proteinExistence type="predicted"/>
<dbReference type="Proteomes" id="UP000621516">
    <property type="component" value="Unassembled WGS sequence"/>
</dbReference>
<dbReference type="Pfam" id="PF08818">
    <property type="entry name" value="DUF1801"/>
    <property type="match status" value="1"/>
</dbReference>
<dbReference type="SUPFAM" id="SSF159888">
    <property type="entry name" value="YdhG-like"/>
    <property type="match status" value="1"/>
</dbReference>
<feature type="domain" description="YdhG-like" evidence="1">
    <location>
        <begin position="29"/>
        <end position="126"/>
    </location>
</feature>
<gene>
    <name evidence="2" type="ORF">ICJ85_09485</name>
</gene>
<organism evidence="2 3">
    <name type="scientific">Aestuariibaculum marinum</name>
    <dbReference type="NCBI Taxonomy" id="2683592"/>
    <lineage>
        <taxon>Bacteria</taxon>
        <taxon>Pseudomonadati</taxon>
        <taxon>Bacteroidota</taxon>
        <taxon>Flavobacteriia</taxon>
        <taxon>Flavobacteriales</taxon>
        <taxon>Flavobacteriaceae</taxon>
    </lineage>
</organism>
<dbReference type="InterPro" id="IPR014922">
    <property type="entry name" value="YdhG-like"/>
</dbReference>
<name>A0A8J6PU35_9FLAO</name>
<evidence type="ECO:0000313" key="3">
    <source>
        <dbReference type="Proteomes" id="UP000621516"/>
    </source>
</evidence>
<dbReference type="Gene3D" id="3.90.1150.200">
    <property type="match status" value="1"/>
</dbReference>
<evidence type="ECO:0000313" key="2">
    <source>
        <dbReference type="EMBL" id="MBD0824254.1"/>
    </source>
</evidence>
<protein>
    <submittedName>
        <fullName evidence="2">YdeI/OmpD-associated family protein</fullName>
    </submittedName>
</protein>
<dbReference type="InterPro" id="IPR016786">
    <property type="entry name" value="YdeI_bac"/>
</dbReference>
<comment type="caution">
    <text evidence="2">The sequence shown here is derived from an EMBL/GenBank/DDBJ whole genome shotgun (WGS) entry which is preliminary data.</text>
</comment>
<sequence>MTTDVKTYFIDGCGRCSLASTPDCKVHNWDSELIALRHIILECGLTETCKWGVPCYTYNNTNVIMLSAYKNFCCISFFKGVLIKDTKSLLVPPGPNSQAVRLLKFTDNEQVKTLAPDIKAYIFEAIEIEKQGLSIPFKKEPEPLPEELKQKFDEDPVLKSAFESLTPGRQRGYILYFSGAKQSATRLSRIEKCADNILNGIGLHDKYSSRKR</sequence>
<dbReference type="AlphaFoldDB" id="A0A8J6PU35"/>
<accession>A0A8J6PU35</accession>
<dbReference type="EMBL" id="JACVXD010000004">
    <property type="protein sequence ID" value="MBD0824254.1"/>
    <property type="molecule type" value="Genomic_DNA"/>
</dbReference>
<reference evidence="2 3" key="1">
    <citation type="journal article" date="2018" name="J. Microbiol.">
        <title>Aestuariibaculum marinum sp. nov., a marine bacterium isolated from seawater in South Korea.</title>
        <authorList>
            <person name="Choi J."/>
            <person name="Lee D."/>
            <person name="Jang J.H."/>
            <person name="Cha S."/>
            <person name="Seo T."/>
        </authorList>
    </citation>
    <scope>NUCLEOTIDE SEQUENCE [LARGE SCALE GENOMIC DNA]</scope>
    <source>
        <strain evidence="2 3">IP7</strain>
    </source>
</reference>
<dbReference type="PIRSF" id="PIRSF021308">
    <property type="entry name" value="UCP021308"/>
    <property type="match status" value="1"/>
</dbReference>
<evidence type="ECO:0000259" key="1">
    <source>
        <dbReference type="Pfam" id="PF08818"/>
    </source>
</evidence>